<dbReference type="SUPFAM" id="SSF53850">
    <property type="entry name" value="Periplasmic binding protein-like II"/>
    <property type="match status" value="1"/>
</dbReference>
<keyword evidence="4 5" id="KW-0732">Signal</keyword>
<dbReference type="InterPro" id="IPR000914">
    <property type="entry name" value="SBP_5_dom"/>
</dbReference>
<dbReference type="GO" id="GO:0030313">
    <property type="term" value="C:cell envelope"/>
    <property type="evidence" value="ECO:0007669"/>
    <property type="project" value="UniProtKB-SubCell"/>
</dbReference>
<dbReference type="InterPro" id="IPR030678">
    <property type="entry name" value="Peptide/Ni-bd"/>
</dbReference>
<dbReference type="PIRSF" id="PIRSF002741">
    <property type="entry name" value="MppA"/>
    <property type="match status" value="1"/>
</dbReference>
<feature type="domain" description="Solute-binding protein family 5" evidence="6">
    <location>
        <begin position="88"/>
        <end position="449"/>
    </location>
</feature>
<reference evidence="7" key="1">
    <citation type="submission" date="2023-02" db="EMBL/GenBank/DDBJ databases">
        <title>Kitasatospora phosalacinea NBRC 14627.</title>
        <authorList>
            <person name="Ichikawa N."/>
            <person name="Sato H."/>
            <person name="Tonouchi N."/>
        </authorList>
    </citation>
    <scope>NUCLEOTIDE SEQUENCE</scope>
    <source>
        <strain evidence="7">NBRC 14627</strain>
    </source>
</reference>
<comment type="subcellular location">
    <subcellularLocation>
        <location evidence="1">Cell envelope</location>
    </subcellularLocation>
</comment>
<protein>
    <submittedName>
        <fullName evidence="7">Peptide ABC transporter permease</fullName>
    </submittedName>
</protein>
<comment type="caution">
    <text evidence="7">The sequence shown here is derived from an EMBL/GenBank/DDBJ whole genome shotgun (WGS) entry which is preliminary data.</text>
</comment>
<dbReference type="Gene3D" id="3.10.105.10">
    <property type="entry name" value="Dipeptide-binding Protein, Domain 3"/>
    <property type="match status" value="1"/>
</dbReference>
<dbReference type="Pfam" id="PF00496">
    <property type="entry name" value="SBP_bac_5"/>
    <property type="match status" value="1"/>
</dbReference>
<dbReference type="Proteomes" id="UP001165041">
    <property type="component" value="Unassembled WGS sequence"/>
</dbReference>
<evidence type="ECO:0000256" key="5">
    <source>
        <dbReference type="SAM" id="SignalP"/>
    </source>
</evidence>
<evidence type="ECO:0000256" key="1">
    <source>
        <dbReference type="ARBA" id="ARBA00004196"/>
    </source>
</evidence>
<evidence type="ECO:0000313" key="7">
    <source>
        <dbReference type="EMBL" id="GLW72638.1"/>
    </source>
</evidence>
<dbReference type="InterPro" id="IPR039424">
    <property type="entry name" value="SBP_5"/>
</dbReference>
<dbReference type="GO" id="GO:1904680">
    <property type="term" value="F:peptide transmembrane transporter activity"/>
    <property type="evidence" value="ECO:0007669"/>
    <property type="project" value="TreeGrafter"/>
</dbReference>
<evidence type="ECO:0000256" key="3">
    <source>
        <dbReference type="ARBA" id="ARBA00022448"/>
    </source>
</evidence>
<dbReference type="GO" id="GO:0015833">
    <property type="term" value="P:peptide transport"/>
    <property type="evidence" value="ECO:0007669"/>
    <property type="project" value="TreeGrafter"/>
</dbReference>
<dbReference type="PANTHER" id="PTHR30290:SF10">
    <property type="entry name" value="PERIPLASMIC OLIGOPEPTIDE-BINDING PROTEIN-RELATED"/>
    <property type="match status" value="1"/>
</dbReference>
<sequence>MPGACRRALPAVLSVGVLALAACGSPAAGGGGGAGAAGTPRSGGTLTYAVGTDVLCADPQQAGNGDELAAARGLVDSLTAHDPDSGKQVPWLASSWEVGEGARSFTFHLRTGVTFSDGTPLDAQVVKGNFDNVAKLGAHAVQATSYLAGYRGTTVVDPQTVRIDFDQPNAKFLEGTSSPSLGLVATATLAKPAADRCSEGVIGSGPFTLERFTRNQQVVEVPRKDYAWAAANAAHQGPAYLSSLVFKVVPQDGVRSGGLRSGQFDAIGAVGPQDRQPLRAAGYQLLTRAVPGLVYSLNVNVSRPATADPAVRTALRLALDRQQIVDTVLGDGSKAATSVLASTTPGYTDLGPKLAADPAGAARLLDGAGWTKGPDGVRTKDGTRLSLVAVWFGGAGPVQTSLELAQQQLKSVGVELTLRPIAIAQAIATFKAGDYDLIDGQGSNADPDILRTYYNPQGLNVVRLPAGPLQDLLNSQATEADPAARAQQVGKAQQQLVDDGYAIPLYEATGVIGLAPRVHGVSFDAASRPQFHDAWLS</sequence>
<evidence type="ECO:0000256" key="2">
    <source>
        <dbReference type="ARBA" id="ARBA00005695"/>
    </source>
</evidence>
<feature type="chain" id="PRO_5040859086" evidence="5">
    <location>
        <begin position="22"/>
        <end position="537"/>
    </location>
</feature>
<gene>
    <name evidence="7" type="ORF">Kpho02_49370</name>
</gene>
<accession>A0A9W6QCZ6</accession>
<evidence type="ECO:0000259" key="6">
    <source>
        <dbReference type="Pfam" id="PF00496"/>
    </source>
</evidence>
<dbReference type="Gene3D" id="3.40.190.10">
    <property type="entry name" value="Periplasmic binding protein-like II"/>
    <property type="match status" value="1"/>
</dbReference>
<dbReference type="GO" id="GO:0042597">
    <property type="term" value="C:periplasmic space"/>
    <property type="evidence" value="ECO:0007669"/>
    <property type="project" value="UniProtKB-ARBA"/>
</dbReference>
<proteinExistence type="inferred from homology"/>
<evidence type="ECO:0000313" key="8">
    <source>
        <dbReference type="Proteomes" id="UP001165041"/>
    </source>
</evidence>
<dbReference type="AlphaFoldDB" id="A0A9W6QCZ6"/>
<feature type="signal peptide" evidence="5">
    <location>
        <begin position="1"/>
        <end position="21"/>
    </location>
</feature>
<dbReference type="GO" id="GO:0043190">
    <property type="term" value="C:ATP-binding cassette (ABC) transporter complex"/>
    <property type="evidence" value="ECO:0007669"/>
    <property type="project" value="InterPro"/>
</dbReference>
<organism evidence="7 8">
    <name type="scientific">Kitasatospora phosalacinea</name>
    <dbReference type="NCBI Taxonomy" id="2065"/>
    <lineage>
        <taxon>Bacteria</taxon>
        <taxon>Bacillati</taxon>
        <taxon>Actinomycetota</taxon>
        <taxon>Actinomycetes</taxon>
        <taxon>Kitasatosporales</taxon>
        <taxon>Streptomycetaceae</taxon>
        <taxon>Kitasatospora</taxon>
    </lineage>
</organism>
<keyword evidence="3" id="KW-0813">Transport</keyword>
<evidence type="ECO:0000256" key="4">
    <source>
        <dbReference type="ARBA" id="ARBA00022729"/>
    </source>
</evidence>
<dbReference type="EMBL" id="BSSA01000019">
    <property type="protein sequence ID" value="GLW72638.1"/>
    <property type="molecule type" value="Genomic_DNA"/>
</dbReference>
<name>A0A9W6QCZ6_9ACTN</name>
<dbReference type="PANTHER" id="PTHR30290">
    <property type="entry name" value="PERIPLASMIC BINDING COMPONENT OF ABC TRANSPORTER"/>
    <property type="match status" value="1"/>
</dbReference>
<comment type="similarity">
    <text evidence="2">Belongs to the bacterial solute-binding protein 5 family.</text>
</comment>
<dbReference type="PROSITE" id="PS51257">
    <property type="entry name" value="PROKAR_LIPOPROTEIN"/>
    <property type="match status" value="1"/>
</dbReference>
<dbReference type="CDD" id="cd08492">
    <property type="entry name" value="PBP2_NikA_DppA_OppA_like_15"/>
    <property type="match status" value="1"/>
</dbReference>